<dbReference type="PANTHER" id="PTHR47978">
    <property type="match status" value="1"/>
</dbReference>
<dbReference type="AlphaFoldDB" id="A0AAV7K601"/>
<evidence type="ECO:0000256" key="1">
    <source>
        <dbReference type="ARBA" id="ARBA00006270"/>
    </source>
</evidence>
<dbReference type="EMBL" id="JAKMXF010000133">
    <property type="protein sequence ID" value="KAI6656714.1"/>
    <property type="molecule type" value="Genomic_DNA"/>
</dbReference>
<organism evidence="3 4">
    <name type="scientific">Oopsacas minuta</name>
    <dbReference type="NCBI Taxonomy" id="111878"/>
    <lineage>
        <taxon>Eukaryota</taxon>
        <taxon>Metazoa</taxon>
        <taxon>Porifera</taxon>
        <taxon>Hexactinellida</taxon>
        <taxon>Hexasterophora</taxon>
        <taxon>Lyssacinosida</taxon>
        <taxon>Leucopsacidae</taxon>
        <taxon>Oopsacas</taxon>
    </lineage>
</organism>
<comment type="caution">
    <text evidence="3">The sequence shown here is derived from an EMBL/GenBank/DDBJ whole genome shotgun (WGS) entry which is preliminary data.</text>
</comment>
<proteinExistence type="inferred from homology"/>
<dbReference type="InterPro" id="IPR001806">
    <property type="entry name" value="Small_GTPase"/>
</dbReference>
<dbReference type="NCBIfam" id="TIGR00231">
    <property type="entry name" value="small_GTP"/>
    <property type="match status" value="1"/>
</dbReference>
<dbReference type="PRINTS" id="PR00449">
    <property type="entry name" value="RASTRNSFRMNG"/>
</dbReference>
<dbReference type="Gene3D" id="3.40.50.300">
    <property type="entry name" value="P-loop containing nucleotide triphosphate hydrolases"/>
    <property type="match status" value="1"/>
</dbReference>
<dbReference type="Proteomes" id="UP001165289">
    <property type="component" value="Unassembled WGS sequence"/>
</dbReference>
<name>A0AAV7K601_9METZ</name>
<dbReference type="SMART" id="SM00173">
    <property type="entry name" value="RAS"/>
    <property type="match status" value="1"/>
</dbReference>
<dbReference type="SMART" id="SM00175">
    <property type="entry name" value="RAB"/>
    <property type="match status" value="1"/>
</dbReference>
<dbReference type="Pfam" id="PF00071">
    <property type="entry name" value="Ras"/>
    <property type="match status" value="1"/>
</dbReference>
<sequence length="212" mass="24267">MSFLKVTKASHHRSMVENKIILIGNAGVGKTSIIDRYTKGIFIDQQGHKTLDQDVVQKLLNIQGKNYLFVIWDTAGQELYRSVTRTHYHDAKGIFLVYDVSSEESFNGLEYWTKELTENGQFDPKTCIILANKCDLSGVQYTKPLSELDNYYKGYKLKFETSAKDGKGIDKAFQTMCENIIEKNFSVSCDEHYDDILHKHQTQYGTGTCFCK</sequence>
<evidence type="ECO:0000256" key="2">
    <source>
        <dbReference type="ARBA" id="ARBA00022741"/>
    </source>
</evidence>
<keyword evidence="4" id="KW-1185">Reference proteome</keyword>
<dbReference type="SMART" id="SM00174">
    <property type="entry name" value="RHO"/>
    <property type="match status" value="1"/>
</dbReference>
<protein>
    <submittedName>
        <fullName evidence="3">Guanine nucleotide regulatory protein</fullName>
    </submittedName>
</protein>
<dbReference type="PROSITE" id="PS51419">
    <property type="entry name" value="RAB"/>
    <property type="match status" value="1"/>
</dbReference>
<evidence type="ECO:0000313" key="4">
    <source>
        <dbReference type="Proteomes" id="UP001165289"/>
    </source>
</evidence>
<evidence type="ECO:0000313" key="3">
    <source>
        <dbReference type="EMBL" id="KAI6656714.1"/>
    </source>
</evidence>
<dbReference type="SUPFAM" id="SSF52540">
    <property type="entry name" value="P-loop containing nucleoside triphosphate hydrolases"/>
    <property type="match status" value="1"/>
</dbReference>
<dbReference type="FunFam" id="3.40.50.300:FF:001329">
    <property type="entry name" value="Small GTP-binding protein, putative"/>
    <property type="match status" value="1"/>
</dbReference>
<gene>
    <name evidence="3" type="ORF">LOD99_16018</name>
</gene>
<comment type="similarity">
    <text evidence="1">Belongs to the small GTPase superfamily. Rab family.</text>
</comment>
<dbReference type="CDD" id="cd00154">
    <property type="entry name" value="Rab"/>
    <property type="match status" value="1"/>
</dbReference>
<dbReference type="GO" id="GO:0003924">
    <property type="term" value="F:GTPase activity"/>
    <property type="evidence" value="ECO:0007669"/>
    <property type="project" value="InterPro"/>
</dbReference>
<dbReference type="InterPro" id="IPR027417">
    <property type="entry name" value="P-loop_NTPase"/>
</dbReference>
<dbReference type="GO" id="GO:0005525">
    <property type="term" value="F:GTP binding"/>
    <property type="evidence" value="ECO:0007669"/>
    <property type="project" value="InterPro"/>
</dbReference>
<reference evidence="3 4" key="1">
    <citation type="journal article" date="2023" name="BMC Biol.">
        <title>The compact genome of the sponge Oopsacas minuta (Hexactinellida) is lacking key metazoan core genes.</title>
        <authorList>
            <person name="Santini S."/>
            <person name="Schenkelaars Q."/>
            <person name="Jourda C."/>
            <person name="Duchesne M."/>
            <person name="Belahbib H."/>
            <person name="Rocher C."/>
            <person name="Selva M."/>
            <person name="Riesgo A."/>
            <person name="Vervoort M."/>
            <person name="Leys S.P."/>
            <person name="Kodjabachian L."/>
            <person name="Le Bivic A."/>
            <person name="Borchiellini C."/>
            <person name="Claverie J.M."/>
            <person name="Renard E."/>
        </authorList>
    </citation>
    <scope>NUCLEOTIDE SEQUENCE [LARGE SCALE GENOMIC DNA]</scope>
    <source>
        <strain evidence="3">SPO-2</strain>
    </source>
</reference>
<accession>A0AAV7K601</accession>
<dbReference type="PROSITE" id="PS51421">
    <property type="entry name" value="RAS"/>
    <property type="match status" value="1"/>
</dbReference>
<dbReference type="InterPro" id="IPR005225">
    <property type="entry name" value="Small_GTP-bd"/>
</dbReference>
<keyword evidence="2" id="KW-0547">Nucleotide-binding</keyword>